<dbReference type="Gene3D" id="2.60.120.1440">
    <property type="match status" value="1"/>
</dbReference>
<feature type="transmembrane region" description="Helical" evidence="1">
    <location>
        <begin position="94"/>
        <end position="112"/>
    </location>
</feature>
<organism evidence="3 4">
    <name type="scientific">Plebeiibacterium sediminum</name>
    <dbReference type="NCBI Taxonomy" id="2992112"/>
    <lineage>
        <taxon>Bacteria</taxon>
        <taxon>Pseudomonadati</taxon>
        <taxon>Bacteroidota</taxon>
        <taxon>Bacteroidia</taxon>
        <taxon>Marinilabiliales</taxon>
        <taxon>Marinilabiliaceae</taxon>
        <taxon>Plebeiibacterium</taxon>
    </lineage>
</organism>
<keyword evidence="1" id="KW-0812">Transmembrane</keyword>
<name>A0AAE3M539_9BACT</name>
<dbReference type="RefSeq" id="WP_301190803.1">
    <property type="nucleotide sequence ID" value="NZ_JAPDPJ010000026.1"/>
</dbReference>
<dbReference type="InterPro" id="IPR006860">
    <property type="entry name" value="FecR"/>
</dbReference>
<evidence type="ECO:0000259" key="2">
    <source>
        <dbReference type="Pfam" id="PF04773"/>
    </source>
</evidence>
<proteinExistence type="predicted"/>
<dbReference type="AlphaFoldDB" id="A0AAE3M539"/>
<protein>
    <submittedName>
        <fullName evidence="3">FecR domain-containing protein</fullName>
    </submittedName>
</protein>
<accession>A0AAE3M539</accession>
<evidence type="ECO:0000313" key="4">
    <source>
        <dbReference type="Proteomes" id="UP001209229"/>
    </source>
</evidence>
<dbReference type="Proteomes" id="UP001209229">
    <property type="component" value="Unassembled WGS sequence"/>
</dbReference>
<keyword evidence="1" id="KW-0472">Membrane</keyword>
<evidence type="ECO:0000313" key="3">
    <source>
        <dbReference type="EMBL" id="MCW3787238.1"/>
    </source>
</evidence>
<keyword evidence="1" id="KW-1133">Transmembrane helix</keyword>
<gene>
    <name evidence="3" type="ORF">OM075_12220</name>
</gene>
<sequence length="324" mass="37206">MINKNENIHRIIVGYLTNDISEEDLLTLNNWRNASIKNQEEFDHVKYLWENSSSLKMFYEVDVMDDLEKVKRSLNLNHQTKGKKVSLMSNIQRVAAIVLPFIILSSIGYLYWNVPGFGRLTAFKSHNKVEKVVLPDSSVVLLNKNSKIVYNNSIATQETRDVYLYGEAFFEVVHNDTRFVVNVKDTKVTVLGTQFNVNQLKDKLYVSVVSGKVGVDAYKKHVELTKGERALVSKGKLQEENLYLNDLYWKSGVLKFDQASLKEICIDLKNAFPEIKKIVILGKEVDTKVTTTFENQSLEEIIEELEIHFNKKITFNDSVLTISD</sequence>
<reference evidence="3" key="1">
    <citation type="submission" date="2022-10" db="EMBL/GenBank/DDBJ databases">
        <authorList>
            <person name="Yu W.X."/>
        </authorList>
    </citation>
    <scope>NUCLEOTIDE SEQUENCE</scope>
    <source>
        <strain evidence="3">AAT</strain>
    </source>
</reference>
<dbReference type="Gene3D" id="3.55.50.30">
    <property type="match status" value="1"/>
</dbReference>
<comment type="caution">
    <text evidence="3">The sequence shown here is derived from an EMBL/GenBank/DDBJ whole genome shotgun (WGS) entry which is preliminary data.</text>
</comment>
<dbReference type="InterPro" id="IPR012373">
    <property type="entry name" value="Ferrdict_sens_TM"/>
</dbReference>
<keyword evidence="4" id="KW-1185">Reference proteome</keyword>
<dbReference type="PANTHER" id="PTHR30273">
    <property type="entry name" value="PERIPLASMIC SIGNAL SENSOR AND SIGMA FACTOR ACTIVATOR FECR-RELATED"/>
    <property type="match status" value="1"/>
</dbReference>
<evidence type="ECO:0000256" key="1">
    <source>
        <dbReference type="SAM" id="Phobius"/>
    </source>
</evidence>
<dbReference type="PANTHER" id="PTHR30273:SF2">
    <property type="entry name" value="PROTEIN FECR"/>
    <property type="match status" value="1"/>
</dbReference>
<dbReference type="GO" id="GO:0016989">
    <property type="term" value="F:sigma factor antagonist activity"/>
    <property type="evidence" value="ECO:0007669"/>
    <property type="project" value="TreeGrafter"/>
</dbReference>
<feature type="domain" description="FecR protein" evidence="2">
    <location>
        <begin position="130"/>
        <end position="213"/>
    </location>
</feature>
<dbReference type="PIRSF" id="PIRSF018266">
    <property type="entry name" value="FecR"/>
    <property type="match status" value="1"/>
</dbReference>
<dbReference type="Pfam" id="PF04773">
    <property type="entry name" value="FecR"/>
    <property type="match status" value="1"/>
</dbReference>
<dbReference type="EMBL" id="JAPDPJ010000026">
    <property type="protein sequence ID" value="MCW3787238.1"/>
    <property type="molecule type" value="Genomic_DNA"/>
</dbReference>